<gene>
    <name evidence="2" type="ORF">HNR10_002060</name>
</gene>
<feature type="transmembrane region" description="Helical" evidence="1">
    <location>
        <begin position="25"/>
        <end position="44"/>
    </location>
</feature>
<dbReference type="RefSeq" id="WP_179822691.1">
    <property type="nucleotide sequence ID" value="NZ_JACCFS010000001.1"/>
</dbReference>
<proteinExistence type="predicted"/>
<dbReference type="EMBL" id="JACCFS010000001">
    <property type="protein sequence ID" value="NYJ34179.1"/>
    <property type="molecule type" value="Genomic_DNA"/>
</dbReference>
<name>A0A7Z0ELN9_9ACTN</name>
<keyword evidence="3" id="KW-1185">Reference proteome</keyword>
<reference evidence="2 3" key="1">
    <citation type="submission" date="2020-07" db="EMBL/GenBank/DDBJ databases">
        <title>Sequencing the genomes of 1000 actinobacteria strains.</title>
        <authorList>
            <person name="Klenk H.-P."/>
        </authorList>
    </citation>
    <scope>NUCLEOTIDE SEQUENCE [LARGE SCALE GENOMIC DNA]</scope>
    <source>
        <strain evidence="2 3">DSM 44442</strain>
    </source>
</reference>
<keyword evidence="1" id="KW-0812">Transmembrane</keyword>
<protein>
    <submittedName>
        <fullName evidence="2">Uncharacterized protein</fullName>
    </submittedName>
</protein>
<comment type="caution">
    <text evidence="2">The sequence shown here is derived from an EMBL/GenBank/DDBJ whole genome shotgun (WGS) entry which is preliminary data.</text>
</comment>
<evidence type="ECO:0000313" key="2">
    <source>
        <dbReference type="EMBL" id="NYJ34179.1"/>
    </source>
</evidence>
<evidence type="ECO:0000313" key="3">
    <source>
        <dbReference type="Proteomes" id="UP000572051"/>
    </source>
</evidence>
<dbReference type="AlphaFoldDB" id="A0A7Z0ELN9"/>
<dbReference type="Proteomes" id="UP000572051">
    <property type="component" value="Unassembled WGS sequence"/>
</dbReference>
<sequence length="61" mass="6097">MWALIGAASAPAVTVIDYVGIRAAGLAQTFVVLFLALFGAMPAFGSGANGSAGHFGQRRSG</sequence>
<accession>A0A7Z0ELN9</accession>
<keyword evidence="1" id="KW-0472">Membrane</keyword>
<evidence type="ECO:0000256" key="1">
    <source>
        <dbReference type="SAM" id="Phobius"/>
    </source>
</evidence>
<organism evidence="2 3">
    <name type="scientific">Nocardiopsis aegyptia</name>
    <dbReference type="NCBI Taxonomy" id="220378"/>
    <lineage>
        <taxon>Bacteria</taxon>
        <taxon>Bacillati</taxon>
        <taxon>Actinomycetota</taxon>
        <taxon>Actinomycetes</taxon>
        <taxon>Streptosporangiales</taxon>
        <taxon>Nocardiopsidaceae</taxon>
        <taxon>Nocardiopsis</taxon>
    </lineage>
</organism>
<keyword evidence="1" id="KW-1133">Transmembrane helix</keyword>